<dbReference type="PANTHER" id="PTHR42720">
    <property type="entry name" value="GLYCEROL-3-PHOSPHATE DEHYDROGENASE"/>
    <property type="match status" value="1"/>
</dbReference>
<organism evidence="4 5">
    <name type="scientific">Clostridium cadaveris</name>
    <dbReference type="NCBI Taxonomy" id="1529"/>
    <lineage>
        <taxon>Bacteria</taxon>
        <taxon>Bacillati</taxon>
        <taxon>Bacillota</taxon>
        <taxon>Clostridia</taxon>
        <taxon>Eubacteriales</taxon>
        <taxon>Clostridiaceae</taxon>
        <taxon>Clostridium</taxon>
    </lineage>
</organism>
<keyword evidence="5" id="KW-1185">Reference proteome</keyword>
<dbReference type="EMBL" id="FOOE01000024">
    <property type="protein sequence ID" value="SFG07167.1"/>
    <property type="molecule type" value="Genomic_DNA"/>
</dbReference>
<reference evidence="4 5" key="1">
    <citation type="submission" date="2016-10" db="EMBL/GenBank/DDBJ databases">
        <authorList>
            <person name="de Groot N.N."/>
        </authorList>
    </citation>
    <scope>NUCLEOTIDE SEQUENCE [LARGE SCALE GENOMIC DNA]</scope>
    <source>
        <strain evidence="4 5">NLAE-zl-G419</strain>
    </source>
</reference>
<name>A0A1I2NZZ0_9CLOT</name>
<dbReference type="RefSeq" id="WP_027639586.1">
    <property type="nucleotide sequence ID" value="NZ_BAAACD010000043.1"/>
</dbReference>
<protein>
    <submittedName>
        <fullName evidence="3">FAD/NAD(P)-binding oxidoreductase</fullName>
    </submittedName>
    <submittedName>
        <fullName evidence="4">Glycerol-3-phosphate dehydrogenase</fullName>
    </submittedName>
</protein>
<dbReference type="EMBL" id="QAMZ01000018">
    <property type="protein sequence ID" value="PWL54783.1"/>
    <property type="molecule type" value="Genomic_DNA"/>
</dbReference>
<dbReference type="Gene3D" id="3.50.50.60">
    <property type="entry name" value="FAD/NAD(P)-binding domain"/>
    <property type="match status" value="1"/>
</dbReference>
<evidence type="ECO:0000259" key="2">
    <source>
        <dbReference type="Pfam" id="PF04324"/>
    </source>
</evidence>
<sequence length="478" mass="52157">MFDVIIIGAGVIGSAVAREMSRYNLKTCVLEKNNDVSDGTTKANSAIIHAGYDAKPHTLKGRLNARGNAMFDKLKEELDFPFKRNGSLVICFDKNDISELEKLKVQGEMNGVPGIRILTREELLEMEPNISEGAQGALYAPTGGIICPYSFAISLAENASENGVEFKLETKVKNIEKKDGHYSVKTDKGDFEAKVVINAAGVYADEINNMVSEHKMKIIPRKGEYCLCDNTVGNLVSKTVFQLPTKLGKGVLITPTIDGNLLIGPNAEDIDDKDDLTTTKEGLDFVLEKAKLTMNPLPLGHIITSFSGLRARNVEGDFVIGEREDAKNFINAAGIESPGLSSAPAIAEMIKDIVVEKLNPENNENFNPVTKAIPRFREMSLEERKALIKTNPKYGTIICRCECVTEGEIMDAIHRPLGATTLDGVKKRTRTMMGGCQGGYCSSSILNILARELNIAKTEVKKGADNSNILIGENKENL</sequence>
<gene>
    <name evidence="3" type="ORF">DBY38_03100</name>
    <name evidence="4" type="ORF">SAMN04487885_12413</name>
</gene>
<dbReference type="SUPFAM" id="SSF51905">
    <property type="entry name" value="FAD/NAD(P)-binding domain"/>
    <property type="match status" value="1"/>
</dbReference>
<evidence type="ECO:0000313" key="6">
    <source>
        <dbReference type="Proteomes" id="UP000246114"/>
    </source>
</evidence>
<dbReference type="Pfam" id="PF01266">
    <property type="entry name" value="DAO"/>
    <property type="match status" value="1"/>
</dbReference>
<proteinExistence type="predicted"/>
<dbReference type="InterPro" id="IPR007419">
    <property type="entry name" value="BFD-like_2Fe2S-bd_dom"/>
</dbReference>
<feature type="domain" description="FAD dependent oxidoreductase" evidence="1">
    <location>
        <begin position="3"/>
        <end position="352"/>
    </location>
</feature>
<dbReference type="STRING" id="1529.SAMN04487885_12413"/>
<dbReference type="CDD" id="cd19946">
    <property type="entry name" value="GlpA-like_Fer2_BFD-like"/>
    <property type="match status" value="1"/>
</dbReference>
<evidence type="ECO:0000259" key="1">
    <source>
        <dbReference type="Pfam" id="PF01266"/>
    </source>
</evidence>
<evidence type="ECO:0000313" key="3">
    <source>
        <dbReference type="EMBL" id="PWL54783.1"/>
    </source>
</evidence>
<evidence type="ECO:0000313" key="4">
    <source>
        <dbReference type="EMBL" id="SFG07167.1"/>
    </source>
</evidence>
<feature type="domain" description="BFD-like [2Fe-2S]-binding" evidence="2">
    <location>
        <begin position="397"/>
        <end position="451"/>
    </location>
</feature>
<dbReference type="Proteomes" id="UP000182135">
    <property type="component" value="Unassembled WGS sequence"/>
</dbReference>
<dbReference type="InterPro" id="IPR041854">
    <property type="entry name" value="BFD-like_2Fe2S-bd_dom_sf"/>
</dbReference>
<dbReference type="InterPro" id="IPR052745">
    <property type="entry name" value="G3P_Oxidase/Oxidoreductase"/>
</dbReference>
<accession>A0A1I2NZZ0</accession>
<dbReference type="SUPFAM" id="SSF54373">
    <property type="entry name" value="FAD-linked reductases, C-terminal domain"/>
    <property type="match status" value="1"/>
</dbReference>
<reference evidence="3 6" key="2">
    <citation type="submission" date="2018-03" db="EMBL/GenBank/DDBJ databases">
        <title>The uncultured portion of the human microbiome is neutrally assembled.</title>
        <authorList>
            <person name="Jeraldo P."/>
            <person name="Boardman L."/>
            <person name="White B.A."/>
            <person name="Nelson H."/>
            <person name="Goldenfeld N."/>
            <person name="Chia N."/>
        </authorList>
    </citation>
    <scope>NUCLEOTIDE SEQUENCE [LARGE SCALE GENOMIC DNA]</scope>
    <source>
        <strain evidence="3">CIM:MAG 903</strain>
    </source>
</reference>
<dbReference type="eggNOG" id="COG0579">
    <property type="taxonomic scope" value="Bacteria"/>
</dbReference>
<dbReference type="OrthoDB" id="9801699at2"/>
<dbReference type="Gene3D" id="3.30.9.10">
    <property type="entry name" value="D-Amino Acid Oxidase, subunit A, domain 2"/>
    <property type="match status" value="1"/>
</dbReference>
<dbReference type="InterPro" id="IPR006076">
    <property type="entry name" value="FAD-dep_OxRdtase"/>
</dbReference>
<dbReference type="PANTHER" id="PTHR42720:SF1">
    <property type="entry name" value="GLYCEROL 3-PHOSPHATE OXIDASE"/>
    <property type="match status" value="1"/>
</dbReference>
<dbReference type="Proteomes" id="UP000246114">
    <property type="component" value="Unassembled WGS sequence"/>
</dbReference>
<dbReference type="InterPro" id="IPR036188">
    <property type="entry name" value="FAD/NAD-bd_sf"/>
</dbReference>
<dbReference type="AlphaFoldDB" id="A0A1I2NZZ0"/>
<evidence type="ECO:0000313" key="5">
    <source>
        <dbReference type="Proteomes" id="UP000182135"/>
    </source>
</evidence>
<dbReference type="Gene3D" id="1.10.10.1100">
    <property type="entry name" value="BFD-like [2Fe-2S]-binding domain"/>
    <property type="match status" value="1"/>
</dbReference>
<dbReference type="GeneID" id="90545496"/>
<dbReference type="Pfam" id="PF04324">
    <property type="entry name" value="Fer2_BFD"/>
    <property type="match status" value="1"/>
</dbReference>